<feature type="region of interest" description="Disordered" evidence="1">
    <location>
        <begin position="280"/>
        <end position="375"/>
    </location>
</feature>
<feature type="region of interest" description="Disordered" evidence="1">
    <location>
        <begin position="106"/>
        <end position="128"/>
    </location>
</feature>
<feature type="compositionally biased region" description="Polar residues" evidence="1">
    <location>
        <begin position="682"/>
        <end position="693"/>
    </location>
</feature>
<feature type="compositionally biased region" description="Low complexity" evidence="1">
    <location>
        <begin position="536"/>
        <end position="549"/>
    </location>
</feature>
<feature type="compositionally biased region" description="Basic and acidic residues" evidence="1">
    <location>
        <begin position="322"/>
        <end position="343"/>
    </location>
</feature>
<comment type="caution">
    <text evidence="3">The sequence shown here is derived from an EMBL/GenBank/DDBJ whole genome shotgun (WGS) entry which is preliminary data.</text>
</comment>
<feature type="region of interest" description="Disordered" evidence="1">
    <location>
        <begin position="535"/>
        <end position="577"/>
    </location>
</feature>
<evidence type="ECO:0000259" key="2">
    <source>
        <dbReference type="PROSITE" id="PS50172"/>
    </source>
</evidence>
<dbReference type="EMBL" id="SDIL01000028">
    <property type="protein sequence ID" value="RXK39654.1"/>
    <property type="molecule type" value="Genomic_DNA"/>
</dbReference>
<feature type="region of interest" description="Disordered" evidence="1">
    <location>
        <begin position="682"/>
        <end position="761"/>
    </location>
</feature>
<feature type="region of interest" description="Disordered" evidence="1">
    <location>
        <begin position="454"/>
        <end position="476"/>
    </location>
</feature>
<evidence type="ECO:0000256" key="1">
    <source>
        <dbReference type="SAM" id="MobiDB-lite"/>
    </source>
</evidence>
<dbReference type="OrthoDB" id="435460at2759"/>
<protein>
    <recommendedName>
        <fullName evidence="2">BRCT domain-containing protein</fullName>
    </recommendedName>
</protein>
<feature type="compositionally biased region" description="Polar residues" evidence="1">
    <location>
        <begin position="737"/>
        <end position="761"/>
    </location>
</feature>
<dbReference type="Proteomes" id="UP000289152">
    <property type="component" value="Unassembled WGS sequence"/>
</dbReference>
<dbReference type="STRING" id="5217.A0A4Q1BP33"/>
<reference evidence="3 4" key="1">
    <citation type="submission" date="2016-06" db="EMBL/GenBank/DDBJ databases">
        <title>Evolution of pathogenesis and genome organization in the Tremellales.</title>
        <authorList>
            <person name="Cuomo C."/>
            <person name="Litvintseva A."/>
            <person name="Heitman J."/>
            <person name="Chen Y."/>
            <person name="Sun S."/>
            <person name="Springer D."/>
            <person name="Dromer F."/>
            <person name="Young S."/>
            <person name="Zeng Q."/>
            <person name="Chapman S."/>
            <person name="Gujja S."/>
            <person name="Saif S."/>
            <person name="Birren B."/>
        </authorList>
    </citation>
    <scope>NUCLEOTIDE SEQUENCE [LARGE SCALE GENOMIC DNA]</scope>
    <source>
        <strain evidence="3 4">ATCC 28783</strain>
    </source>
</reference>
<feature type="compositionally biased region" description="Low complexity" evidence="1">
    <location>
        <begin position="108"/>
        <end position="121"/>
    </location>
</feature>
<dbReference type="VEuPathDB" id="FungiDB:TREMEDRAFT_65335"/>
<dbReference type="InterPro" id="IPR001357">
    <property type="entry name" value="BRCT_dom"/>
</dbReference>
<evidence type="ECO:0000313" key="4">
    <source>
        <dbReference type="Proteomes" id="UP000289152"/>
    </source>
</evidence>
<gene>
    <name evidence="3" type="ORF">M231_03008</name>
</gene>
<accession>A0A4Q1BP33</accession>
<feature type="domain" description="BRCT" evidence="2">
    <location>
        <begin position="204"/>
        <end position="272"/>
    </location>
</feature>
<organism evidence="3 4">
    <name type="scientific">Tremella mesenterica</name>
    <name type="common">Jelly fungus</name>
    <dbReference type="NCBI Taxonomy" id="5217"/>
    <lineage>
        <taxon>Eukaryota</taxon>
        <taxon>Fungi</taxon>
        <taxon>Dikarya</taxon>
        <taxon>Basidiomycota</taxon>
        <taxon>Agaricomycotina</taxon>
        <taxon>Tremellomycetes</taxon>
        <taxon>Tremellales</taxon>
        <taxon>Tremellaceae</taxon>
        <taxon>Tremella</taxon>
    </lineage>
</organism>
<dbReference type="CDD" id="cd11655">
    <property type="entry name" value="rap1_myb-like"/>
    <property type="match status" value="1"/>
</dbReference>
<name>A0A4Q1BP33_TREME</name>
<feature type="compositionally biased region" description="Acidic residues" evidence="1">
    <location>
        <begin position="344"/>
        <end position="358"/>
    </location>
</feature>
<feature type="compositionally biased region" description="Low complexity" evidence="1">
    <location>
        <begin position="296"/>
        <end position="305"/>
    </location>
</feature>
<dbReference type="PROSITE" id="PS50172">
    <property type="entry name" value="BRCT"/>
    <property type="match status" value="1"/>
</dbReference>
<feature type="compositionally biased region" description="Basic and acidic residues" evidence="1">
    <location>
        <begin position="550"/>
        <end position="574"/>
    </location>
</feature>
<dbReference type="Gene3D" id="1.10.10.60">
    <property type="entry name" value="Homeodomain-like"/>
    <property type="match status" value="1"/>
</dbReference>
<proteinExistence type="predicted"/>
<evidence type="ECO:0000313" key="3">
    <source>
        <dbReference type="EMBL" id="RXK39654.1"/>
    </source>
</evidence>
<dbReference type="AlphaFoldDB" id="A0A4Q1BP33"/>
<feature type="compositionally biased region" description="Basic and acidic residues" evidence="1">
    <location>
        <begin position="280"/>
        <end position="295"/>
    </location>
</feature>
<keyword evidence="4" id="KW-1185">Reference proteome</keyword>
<feature type="compositionally biased region" description="Basic and acidic residues" evidence="1">
    <location>
        <begin position="715"/>
        <end position="727"/>
    </location>
</feature>
<dbReference type="InParanoid" id="A0A4Q1BP33"/>
<sequence>MSYLPTPDAAHVLKGERVYFAQGHFDDDIGDVLRGLVKRLGAIHVTSIKQSTIFIHNPLLPILSSDSTNIPSSPVPEIRPYHWLSLCLNALTRVTQPTHLPFFVHPGSSSSSTLPTPSSNSRLPEPTTQHELEVKPIVHHDDIENKVETTVQHVDSKVKVEKSTLSNEKKRKKNTPLKVWVSVNLARMVNEMHGLEAQATVRKLLEYGGALSVDKRSSADVLVVDRDSNFFRTQIMPERERNGRFWQKVVERDWVEACVKDGKLDWKDDQSIDEVVETVEEKGMNLDGDGSERSGIRSNGNGNNRNVDEDGVNGENGIKGVNDGERAGGKRDGEEDGRRRDDQGSDQDEVDSMIAEDEIVSRGPGRPTGKPRVDYTPEDDDFLCRYLAAYHPGGSWQSRKTYSNLISMEHQFPIIGRHSDQSWHERFKRNQVVFTRRIERFRAARIDRDTLKTKAEQEKEMEKERTREQEKIKQREKEIEGRNEIMGTNENVVVSIKETTSTNPSVLAAATGSSGDIDTAPLPPVAPNARSANIDTTAPIAGTGPGTAASREKTHEQEHVDMQDEANRERKGVDDMTPPMIVLSSSSIIVNVNEQTPLDQLVDRALVGDLLLPSSSQMQVDDNITTPIHSPIPEPSHQTTKHDPAVVPNMENIPSIPSHQFPPETMTFTFGIASSSKNTQIGFPSYPISTQPTLPLRDQRRSTSSSHTPRKKLRSMKDELVEIELRRHSSSHKRLQSPFSSTPQINNRPESPSMTNKTIPQRRNEEEGFEHEHEHDHEQILSNTNIPIPIPPESSTSYLPVFENIRKRKSITPQPVTPTERVEKYVKGKEIVVSMKEMYRKKISELSKKYGVRPTGLMEVIDKLPKSQIGGKTYWQDVERGLEVYFKT</sequence>